<proteinExistence type="predicted"/>
<comment type="caution">
    <text evidence="2">The sequence shown here is derived from an EMBL/GenBank/DDBJ whole genome shotgun (WGS) entry which is preliminary data.</text>
</comment>
<keyword evidence="1" id="KW-1133">Transmembrane helix</keyword>
<keyword evidence="1" id="KW-0472">Membrane</keyword>
<evidence type="ECO:0000313" key="3">
    <source>
        <dbReference type="Proteomes" id="UP000789901"/>
    </source>
</evidence>
<name>A0ABN7WIQ3_GIGMA</name>
<sequence>MAESSNLISSLKTNLHFNLAANTKEPILETALIGQIAEILSMNYSYIINELHELDPLITDKDILINQIVVYFWLMLILLDLCCQRKARKKNIQIKNPYSKHLKDTKCLATIRFCIKKHYLERAHPLEVSLHFTYNHVSKSAISLRLHLLAKNKKKLATILANHSINPDSGIHINIRQAEEICYVDALSSFDSLNTSITLLFTSCVTSALPLRIILILVELEETLAFAFNLLKTILSHQVFYNRGSETRPCIIITDDSTAEQNALRHC</sequence>
<reference evidence="2 3" key="1">
    <citation type="submission" date="2021-06" db="EMBL/GenBank/DDBJ databases">
        <authorList>
            <person name="Kallberg Y."/>
            <person name="Tangrot J."/>
            <person name="Rosling A."/>
        </authorList>
    </citation>
    <scope>NUCLEOTIDE SEQUENCE [LARGE SCALE GENOMIC DNA]</scope>
    <source>
        <strain evidence="2 3">120-4 pot B 10/14</strain>
    </source>
</reference>
<organism evidence="2 3">
    <name type="scientific">Gigaspora margarita</name>
    <dbReference type="NCBI Taxonomy" id="4874"/>
    <lineage>
        <taxon>Eukaryota</taxon>
        <taxon>Fungi</taxon>
        <taxon>Fungi incertae sedis</taxon>
        <taxon>Mucoromycota</taxon>
        <taxon>Glomeromycotina</taxon>
        <taxon>Glomeromycetes</taxon>
        <taxon>Diversisporales</taxon>
        <taxon>Gigasporaceae</taxon>
        <taxon>Gigaspora</taxon>
    </lineage>
</organism>
<feature type="transmembrane region" description="Helical" evidence="1">
    <location>
        <begin position="63"/>
        <end position="83"/>
    </location>
</feature>
<dbReference type="PANTHER" id="PTHR35385:SF2">
    <property type="entry name" value="PROTEIN B, PUTATIVE-RELATED"/>
    <property type="match status" value="1"/>
</dbReference>
<keyword evidence="1" id="KW-0812">Transmembrane</keyword>
<protein>
    <submittedName>
        <fullName evidence="2">2855_t:CDS:1</fullName>
    </submittedName>
</protein>
<gene>
    <name evidence="2" type="ORF">GMARGA_LOCUS31080</name>
</gene>
<dbReference type="PANTHER" id="PTHR35385">
    <property type="entry name" value="PROTEIN B, PUTATIVE-RELATED-RELATED"/>
    <property type="match status" value="1"/>
</dbReference>
<accession>A0ABN7WIQ3</accession>
<dbReference type="Proteomes" id="UP000789901">
    <property type="component" value="Unassembled WGS sequence"/>
</dbReference>
<keyword evidence="3" id="KW-1185">Reference proteome</keyword>
<dbReference type="EMBL" id="CAJVQB010045461">
    <property type="protein sequence ID" value="CAG8832488.1"/>
    <property type="molecule type" value="Genomic_DNA"/>
</dbReference>
<evidence type="ECO:0000256" key="1">
    <source>
        <dbReference type="SAM" id="Phobius"/>
    </source>
</evidence>
<evidence type="ECO:0000313" key="2">
    <source>
        <dbReference type="EMBL" id="CAG8832488.1"/>
    </source>
</evidence>